<dbReference type="InterPro" id="IPR013517">
    <property type="entry name" value="FG-GAP"/>
</dbReference>
<dbReference type="Pfam" id="PF13517">
    <property type="entry name" value="FG-GAP_3"/>
    <property type="match status" value="2"/>
</dbReference>
<gene>
    <name evidence="4" type="ORF">Lqui_1237</name>
</gene>
<dbReference type="InterPro" id="IPR027039">
    <property type="entry name" value="Crtac1"/>
</dbReference>
<evidence type="ECO:0000313" key="4">
    <source>
        <dbReference type="EMBL" id="KTD50671.1"/>
    </source>
</evidence>
<keyword evidence="4" id="KW-0401">Integrin</keyword>
<accession>A0A0W0Y1V8</accession>
<name>A0A0W0Y1V8_9GAMM</name>
<feature type="compositionally biased region" description="Polar residues" evidence="2">
    <location>
        <begin position="526"/>
        <end position="536"/>
    </location>
</feature>
<dbReference type="OrthoDB" id="100785at2"/>
<dbReference type="STRING" id="45073.Lqui_1237"/>
<dbReference type="AlphaFoldDB" id="A0A0W0Y1V8"/>
<protein>
    <submittedName>
        <fullName evidence="4">Protein containing FG-GAP repeats (Motif found in alpha integrins)</fullName>
    </submittedName>
</protein>
<dbReference type="Gene3D" id="2.130.10.130">
    <property type="entry name" value="Integrin alpha, N-terminal"/>
    <property type="match status" value="1"/>
</dbReference>
<dbReference type="Pfam" id="PF07593">
    <property type="entry name" value="UnbV_ASPIC"/>
    <property type="match status" value="1"/>
</dbReference>
<dbReference type="InterPro" id="IPR011519">
    <property type="entry name" value="UnbV_ASPIC"/>
</dbReference>
<proteinExistence type="predicted"/>
<dbReference type="SUPFAM" id="SSF69318">
    <property type="entry name" value="Integrin alpha N-terminal domain"/>
    <property type="match status" value="1"/>
</dbReference>
<comment type="caution">
    <text evidence="4">The sequence shown here is derived from an EMBL/GenBank/DDBJ whole genome shotgun (WGS) entry which is preliminary data.</text>
</comment>
<evidence type="ECO:0000313" key="5">
    <source>
        <dbReference type="Proteomes" id="UP000054618"/>
    </source>
</evidence>
<dbReference type="EMBL" id="LNYS01000007">
    <property type="protein sequence ID" value="KTD50671.1"/>
    <property type="molecule type" value="Genomic_DNA"/>
</dbReference>
<feature type="domain" description="ASPIC/UnbV" evidence="3">
    <location>
        <begin position="469"/>
        <end position="536"/>
    </location>
</feature>
<keyword evidence="1" id="KW-0732">Signal</keyword>
<feature type="region of interest" description="Disordered" evidence="2">
    <location>
        <begin position="526"/>
        <end position="552"/>
    </location>
</feature>
<dbReference type="PATRIC" id="fig|45073.5.peg.1305"/>
<evidence type="ECO:0000259" key="3">
    <source>
        <dbReference type="Pfam" id="PF07593"/>
    </source>
</evidence>
<sequence>MIIKIIIIFFLLIVALIGIRIVTWPSNPYPGQQASAESIPHFDSIELNFVHKFNNEKSLPFMGAAIFNLEGNDVQYLFAGGGYNQEDKLFKFADGQFVDVSAQTGLQKPANDTTYGVIAVDANHDGLPDLFVARDSGIYFYENVQGRFNIKKLDIQMDPRYSPISIASADLQKKGTVDLYVAAYIKPEFVEGQTIFNKKDYGAKSLLLKNNGDNTFTDITDSAGLNYIHNTFQGVFVDLDGDNELDLVVAHDTGQVRTYKNMGNLTFKYMPNPTSTVYSYPMGIAVGDYNDDGLPDLFFSNIGPSYWWNLGSTPPGFIVRGDLRKDQTLLRDNIFLKNKGNFQFEDVAKQTMTADYEFGWGVIFQDFTNDGRQDLVIAQNYIGFPLHKLFRLPGRVLKELPNQTYASIEKQANAEDPYFAISPLSTDFTGNGYPDLLYTNLNGPLKVFLNNTGGTNKFIKIQMPYSPEALGAVLKLRLTNGKVLTRFFVPTQGLCAYQGNQIIFGLGKDQTAELLTVRYMNGTEQTINHPATNSTIHIGKTDSPPEPNGEKG</sequence>
<dbReference type="InterPro" id="IPR028994">
    <property type="entry name" value="Integrin_alpha_N"/>
</dbReference>
<reference evidence="4 5" key="1">
    <citation type="submission" date="2015-11" db="EMBL/GenBank/DDBJ databases">
        <title>Genomic analysis of 38 Legionella species identifies large and diverse effector repertoires.</title>
        <authorList>
            <person name="Burstein D."/>
            <person name="Amaro F."/>
            <person name="Zusman T."/>
            <person name="Lifshitz Z."/>
            <person name="Cohen O."/>
            <person name="Gilbert J.A."/>
            <person name="Pupko T."/>
            <person name="Shuman H.A."/>
            <person name="Segal G."/>
        </authorList>
    </citation>
    <scope>NUCLEOTIDE SEQUENCE [LARGE SCALE GENOMIC DNA]</scope>
    <source>
        <strain evidence="4 5">CDC#1442-AUS-E</strain>
    </source>
</reference>
<dbReference type="GO" id="GO:0007229">
    <property type="term" value="P:integrin-mediated signaling pathway"/>
    <property type="evidence" value="ECO:0007669"/>
    <property type="project" value="UniProtKB-KW"/>
</dbReference>
<dbReference type="PANTHER" id="PTHR16026:SF0">
    <property type="entry name" value="CARTILAGE ACIDIC PROTEIN 1"/>
    <property type="match status" value="1"/>
</dbReference>
<dbReference type="Proteomes" id="UP000054618">
    <property type="component" value="Unassembled WGS sequence"/>
</dbReference>
<organism evidence="4 5">
    <name type="scientific">Legionella quinlivanii</name>
    <dbReference type="NCBI Taxonomy" id="45073"/>
    <lineage>
        <taxon>Bacteria</taxon>
        <taxon>Pseudomonadati</taxon>
        <taxon>Pseudomonadota</taxon>
        <taxon>Gammaproteobacteria</taxon>
        <taxon>Legionellales</taxon>
        <taxon>Legionellaceae</taxon>
        <taxon>Legionella</taxon>
    </lineage>
</organism>
<evidence type="ECO:0000256" key="2">
    <source>
        <dbReference type="SAM" id="MobiDB-lite"/>
    </source>
</evidence>
<dbReference type="PANTHER" id="PTHR16026">
    <property type="entry name" value="CARTILAGE ACIDIC PROTEIN 1"/>
    <property type="match status" value="1"/>
</dbReference>
<evidence type="ECO:0000256" key="1">
    <source>
        <dbReference type="ARBA" id="ARBA00022729"/>
    </source>
</evidence>
<dbReference type="RefSeq" id="WP_058507361.1">
    <property type="nucleotide sequence ID" value="NZ_CAAAIK010000022.1"/>
</dbReference>
<keyword evidence="5" id="KW-1185">Reference proteome</keyword>